<name>A0A8X6UFX5_NEPPI</name>
<protein>
    <submittedName>
        <fullName evidence="1">Uncharacterized protein</fullName>
    </submittedName>
</protein>
<dbReference type="OrthoDB" id="10487336at2759"/>
<sequence length="99" mass="11555">MHINWLSFPTPLDHVRRRLNESRFVTEIPIPLTGYRGRDLHVLHTICMDHQFLGGRFFVTYFLERRKFIHFLGSSAKGTGGNFLLFGTKQQERKLAPLA</sequence>
<reference evidence="1" key="1">
    <citation type="submission" date="2020-08" db="EMBL/GenBank/DDBJ databases">
        <title>Multicomponent nature underlies the extraordinary mechanical properties of spider dragline silk.</title>
        <authorList>
            <person name="Kono N."/>
            <person name="Nakamura H."/>
            <person name="Mori M."/>
            <person name="Yoshida Y."/>
            <person name="Ohtoshi R."/>
            <person name="Malay A.D."/>
            <person name="Moran D.A.P."/>
            <person name="Tomita M."/>
            <person name="Numata K."/>
            <person name="Arakawa K."/>
        </authorList>
    </citation>
    <scope>NUCLEOTIDE SEQUENCE</scope>
</reference>
<comment type="caution">
    <text evidence="1">The sequence shown here is derived from an EMBL/GenBank/DDBJ whole genome shotgun (WGS) entry which is preliminary data.</text>
</comment>
<accession>A0A8X6UFX5</accession>
<organism evidence="1 2">
    <name type="scientific">Nephila pilipes</name>
    <name type="common">Giant wood spider</name>
    <name type="synonym">Nephila maculata</name>
    <dbReference type="NCBI Taxonomy" id="299642"/>
    <lineage>
        <taxon>Eukaryota</taxon>
        <taxon>Metazoa</taxon>
        <taxon>Ecdysozoa</taxon>
        <taxon>Arthropoda</taxon>
        <taxon>Chelicerata</taxon>
        <taxon>Arachnida</taxon>
        <taxon>Araneae</taxon>
        <taxon>Araneomorphae</taxon>
        <taxon>Entelegynae</taxon>
        <taxon>Araneoidea</taxon>
        <taxon>Nephilidae</taxon>
        <taxon>Nephila</taxon>
    </lineage>
</organism>
<dbReference type="AlphaFoldDB" id="A0A8X6UFX5"/>
<proteinExistence type="predicted"/>
<evidence type="ECO:0000313" key="2">
    <source>
        <dbReference type="Proteomes" id="UP000887013"/>
    </source>
</evidence>
<dbReference type="Proteomes" id="UP000887013">
    <property type="component" value="Unassembled WGS sequence"/>
</dbReference>
<evidence type="ECO:0000313" key="1">
    <source>
        <dbReference type="EMBL" id="GFU15674.1"/>
    </source>
</evidence>
<dbReference type="EMBL" id="BMAW01030270">
    <property type="protein sequence ID" value="GFU15674.1"/>
    <property type="molecule type" value="Genomic_DNA"/>
</dbReference>
<gene>
    <name evidence="1" type="ORF">NPIL_176791</name>
</gene>
<keyword evidence="2" id="KW-1185">Reference proteome</keyword>